<sequence length="129" mass="14164">MKFQPDTPAADRNAIVAHEEGVIHVFHDGALHPHTQSVIVPWQGQVQSWGVALHADLTENDFTRLAQWQPELVIFGSGSRLRFAPPPLIRGLIRQRIGLETMDTAAACRTCNVLVAEGRRVVAALLLGD</sequence>
<dbReference type="EMBL" id="JAWDIE010000002">
    <property type="protein sequence ID" value="MEJ7137227.1"/>
    <property type="molecule type" value="Genomic_DNA"/>
</dbReference>
<dbReference type="Proteomes" id="UP001364695">
    <property type="component" value="Unassembled WGS sequence"/>
</dbReference>
<evidence type="ECO:0000313" key="1">
    <source>
        <dbReference type="EMBL" id="MEJ7137227.1"/>
    </source>
</evidence>
<gene>
    <name evidence="1" type="ORF">RV045_02130</name>
</gene>
<comment type="caution">
    <text evidence="1">The sequence shown here is derived from an EMBL/GenBank/DDBJ whole genome shotgun (WGS) entry which is preliminary data.</text>
</comment>
<evidence type="ECO:0000313" key="2">
    <source>
        <dbReference type="Proteomes" id="UP001364695"/>
    </source>
</evidence>
<protein>
    <submittedName>
        <fullName evidence="1">MTH938/NDUFAF3 family protein</fullName>
    </submittedName>
</protein>
<keyword evidence="2" id="KW-1185">Reference proteome</keyword>
<name>A0ACC6NZ28_9BURK</name>
<reference evidence="1" key="1">
    <citation type="submission" date="2023-10" db="EMBL/GenBank/DDBJ databases">
        <title>Amphibacter perezi, gen. nov., sp. nov. a novel taxa of the family Comamonadaceae, class Betaproteobacteria isolated from the skin microbiota of Pelophylax perezi from different populations.</title>
        <authorList>
            <person name="Costa S."/>
            <person name="Proenca D.N."/>
            <person name="Lopes I."/>
            <person name="Morais P.V."/>
        </authorList>
    </citation>
    <scope>NUCLEOTIDE SEQUENCE</scope>
    <source>
        <strain evidence="1">SL12-8</strain>
    </source>
</reference>
<organism evidence="1 2">
    <name type="scientific">Amphibiibacter pelophylacis</name>
    <dbReference type="NCBI Taxonomy" id="1799477"/>
    <lineage>
        <taxon>Bacteria</taxon>
        <taxon>Pseudomonadati</taxon>
        <taxon>Pseudomonadota</taxon>
        <taxon>Betaproteobacteria</taxon>
        <taxon>Burkholderiales</taxon>
        <taxon>Sphaerotilaceae</taxon>
        <taxon>Amphibiibacter</taxon>
    </lineage>
</organism>
<proteinExistence type="predicted"/>
<accession>A0ACC6NZ28</accession>